<comment type="caution">
    <text evidence="1">The sequence shown here is derived from an EMBL/GenBank/DDBJ whole genome shotgun (WGS) entry which is preliminary data.</text>
</comment>
<proteinExistence type="predicted"/>
<sequence>MRKIHTSHNRRNIKICTNEIPTSFIQVREYLDSPTLYVSGLNSPINRCKYNTDCKNRQNFRNLTRNKKQRTHKPILSDKKNISKGIETFQNSLLIEGQKSVLTPQKKLSGWAIKYQVNKIQKKGSCFNKSSRLFHQNPCSNPITPTKSPQGFLYGTSKKLRRRLRLHSKISKHPKECLSNNDVSVLSHDTSEEMLPAGQIHKRNGSNAVIKVPATGAKTSLGRPHKISLKQPKTKTNSRSNLLSRSSKFFVRSDSVEHPEISNSIPPVDNEQIEDITKEVQGVFVASQASRLCPKKQPKKYHNNTNVKLVFKDKLLQKKFGSLERKVNQILVKNSKARRRCDSIELLNQGPEQKEDFVEQKLETSKNIVTKIQTITTHKSKTRCRIKMSTSKMYSEVSYSSRNDVPLESCSMKRNSDLEIVQTQCQEKAVESITPIFKGPNTIILDPAVREREGIYNHPKFRQASKLKSLLNSKIDMISEEQEQHRPIYPYLKSKLSKNKKGKIVIKKEKYAGLIKNSYHLFSPLRKP</sequence>
<dbReference type="EMBL" id="CAMPGE010000896">
    <property type="protein sequence ID" value="CAI2359660.1"/>
    <property type="molecule type" value="Genomic_DNA"/>
</dbReference>
<gene>
    <name evidence="1" type="ORF">ECRASSUSDP1_LOCUS953</name>
</gene>
<dbReference type="AlphaFoldDB" id="A0AAD1U1K4"/>
<organism evidence="1 2">
    <name type="scientific">Euplotes crassus</name>
    <dbReference type="NCBI Taxonomy" id="5936"/>
    <lineage>
        <taxon>Eukaryota</taxon>
        <taxon>Sar</taxon>
        <taxon>Alveolata</taxon>
        <taxon>Ciliophora</taxon>
        <taxon>Intramacronucleata</taxon>
        <taxon>Spirotrichea</taxon>
        <taxon>Hypotrichia</taxon>
        <taxon>Euplotida</taxon>
        <taxon>Euplotidae</taxon>
        <taxon>Moneuplotes</taxon>
    </lineage>
</organism>
<evidence type="ECO:0000313" key="2">
    <source>
        <dbReference type="Proteomes" id="UP001295684"/>
    </source>
</evidence>
<accession>A0AAD1U1K4</accession>
<keyword evidence="2" id="KW-1185">Reference proteome</keyword>
<protein>
    <submittedName>
        <fullName evidence="1">Uncharacterized protein</fullName>
    </submittedName>
</protein>
<dbReference type="Proteomes" id="UP001295684">
    <property type="component" value="Unassembled WGS sequence"/>
</dbReference>
<name>A0AAD1U1K4_EUPCR</name>
<evidence type="ECO:0000313" key="1">
    <source>
        <dbReference type="EMBL" id="CAI2359660.1"/>
    </source>
</evidence>
<reference evidence="1" key="1">
    <citation type="submission" date="2023-07" db="EMBL/GenBank/DDBJ databases">
        <authorList>
            <consortium name="AG Swart"/>
            <person name="Singh M."/>
            <person name="Singh A."/>
            <person name="Seah K."/>
            <person name="Emmerich C."/>
        </authorList>
    </citation>
    <scope>NUCLEOTIDE SEQUENCE</scope>
    <source>
        <strain evidence="1">DP1</strain>
    </source>
</reference>